<comment type="caution">
    <text evidence="2">The sequence shown here is derived from an EMBL/GenBank/DDBJ whole genome shotgun (WGS) entry which is preliminary data.</text>
</comment>
<dbReference type="RefSeq" id="WP_330484130.1">
    <property type="nucleotide sequence ID" value="NZ_JAZBJZ010000050.1"/>
</dbReference>
<reference evidence="2" key="1">
    <citation type="submission" date="2024-01" db="EMBL/GenBank/DDBJ databases">
        <title>Bank of Algae and Cyanobacteria of the Azores (BACA) strain genomes.</title>
        <authorList>
            <person name="Luz R."/>
            <person name="Cordeiro R."/>
            <person name="Fonseca A."/>
            <person name="Goncalves V."/>
        </authorList>
    </citation>
    <scope>NUCLEOTIDE SEQUENCE</scope>
    <source>
        <strain evidence="2">BACA0141</strain>
    </source>
</reference>
<dbReference type="Proteomes" id="UP001333818">
    <property type="component" value="Unassembled WGS sequence"/>
</dbReference>
<accession>A0AAW9PS21</accession>
<sequence length="358" mass="39135">MKYWKSYPSDPSAIATSILLGFVGLTAIGCSSPAISNVPQSTPAQSSATVNTGNGGTHPARSLDNGKEGKATEKVQVTLVNSANKSQDLPLQKGMTYEEARQIILAQGWKPNPNVESNLRSPVVKAIFDRGYIEINDCSGTGEAPCRYEFVNQNGELLYVVTAGRDSLVRNWWIEKRSDASQQNSASNSIQSGRYWIGGTDQGLEIQAERYRYYDESGIDKPWKPISELKYIKDGVVFYDANHWCLSTLMPKNRVSTCTANGWMTRETLPFIGTRRFNFLGGSGTGQSITIEQNGNTVVQIHGTAGSSVIYRGNFSNPIVLEDGRKLLLEADKIYSLGLGQSAQDCKSSGSPCEAKLY</sequence>
<feature type="compositionally biased region" description="Polar residues" evidence="1">
    <location>
        <begin position="37"/>
        <end position="52"/>
    </location>
</feature>
<gene>
    <name evidence="2" type="ORF">V2H45_13240</name>
</gene>
<dbReference type="PROSITE" id="PS51257">
    <property type="entry name" value="PROKAR_LIPOPROTEIN"/>
    <property type="match status" value="1"/>
</dbReference>
<evidence type="ECO:0000256" key="1">
    <source>
        <dbReference type="SAM" id="MobiDB-lite"/>
    </source>
</evidence>
<organism evidence="2 3">
    <name type="scientific">Tumidithrix elongata BACA0141</name>
    <dbReference type="NCBI Taxonomy" id="2716417"/>
    <lineage>
        <taxon>Bacteria</taxon>
        <taxon>Bacillati</taxon>
        <taxon>Cyanobacteriota</taxon>
        <taxon>Cyanophyceae</taxon>
        <taxon>Pseudanabaenales</taxon>
        <taxon>Pseudanabaenaceae</taxon>
        <taxon>Tumidithrix</taxon>
        <taxon>Tumidithrix elongata</taxon>
    </lineage>
</organism>
<protein>
    <recommendedName>
        <fullName evidence="4">Lipoprotein</fullName>
    </recommendedName>
</protein>
<evidence type="ECO:0000313" key="3">
    <source>
        <dbReference type="Proteomes" id="UP001333818"/>
    </source>
</evidence>
<dbReference type="AlphaFoldDB" id="A0AAW9PS21"/>
<evidence type="ECO:0008006" key="4">
    <source>
        <dbReference type="Google" id="ProtNLM"/>
    </source>
</evidence>
<dbReference type="EMBL" id="JAZBJZ010000050">
    <property type="protein sequence ID" value="MEE3717699.1"/>
    <property type="molecule type" value="Genomic_DNA"/>
</dbReference>
<keyword evidence="3" id="KW-1185">Reference proteome</keyword>
<evidence type="ECO:0000313" key="2">
    <source>
        <dbReference type="EMBL" id="MEE3717699.1"/>
    </source>
</evidence>
<feature type="region of interest" description="Disordered" evidence="1">
    <location>
        <begin position="37"/>
        <end position="69"/>
    </location>
</feature>
<name>A0AAW9PS21_9CYAN</name>
<proteinExistence type="predicted"/>